<gene>
    <name evidence="1" type="ORF">HDU87_000991</name>
</gene>
<proteinExistence type="predicted"/>
<evidence type="ECO:0008006" key="3">
    <source>
        <dbReference type="Google" id="ProtNLM"/>
    </source>
</evidence>
<accession>A0AAD5XJ72</accession>
<dbReference type="PANTHER" id="PTHR45458">
    <property type="entry name" value="SHORT-CHAIN DEHYDROGENASE/REDUCTASE SDR"/>
    <property type="match status" value="1"/>
</dbReference>
<dbReference type="AlphaFoldDB" id="A0AAD5XJ72"/>
<dbReference type="SUPFAM" id="SSF51735">
    <property type="entry name" value="NAD(P)-binding Rossmann-fold domains"/>
    <property type="match status" value="1"/>
</dbReference>
<evidence type="ECO:0000313" key="1">
    <source>
        <dbReference type="EMBL" id="KAJ3168703.1"/>
    </source>
</evidence>
<protein>
    <recommendedName>
        <fullName evidence="3">NAD(P)-binding protein</fullName>
    </recommendedName>
</protein>
<organism evidence="1 2">
    <name type="scientific">Geranomyces variabilis</name>
    <dbReference type="NCBI Taxonomy" id="109894"/>
    <lineage>
        <taxon>Eukaryota</taxon>
        <taxon>Fungi</taxon>
        <taxon>Fungi incertae sedis</taxon>
        <taxon>Chytridiomycota</taxon>
        <taxon>Chytridiomycota incertae sedis</taxon>
        <taxon>Chytridiomycetes</taxon>
        <taxon>Spizellomycetales</taxon>
        <taxon>Powellomycetaceae</taxon>
        <taxon>Geranomyces</taxon>
    </lineage>
</organism>
<dbReference type="InterPro" id="IPR052184">
    <property type="entry name" value="SDR_enzymes"/>
</dbReference>
<comment type="caution">
    <text evidence="1">The sequence shown here is derived from an EMBL/GenBank/DDBJ whole genome shotgun (WGS) entry which is preliminary data.</text>
</comment>
<dbReference type="PRINTS" id="PR00081">
    <property type="entry name" value="GDHRDH"/>
</dbReference>
<dbReference type="EMBL" id="JADGJQ010000118">
    <property type="protein sequence ID" value="KAJ3168703.1"/>
    <property type="molecule type" value="Genomic_DNA"/>
</dbReference>
<reference evidence="1" key="1">
    <citation type="submission" date="2020-05" db="EMBL/GenBank/DDBJ databases">
        <title>Phylogenomic resolution of chytrid fungi.</title>
        <authorList>
            <person name="Stajich J.E."/>
            <person name="Amses K."/>
            <person name="Simmons R."/>
            <person name="Seto K."/>
            <person name="Myers J."/>
            <person name="Bonds A."/>
            <person name="Quandt C.A."/>
            <person name="Barry K."/>
            <person name="Liu P."/>
            <person name="Grigoriev I."/>
            <person name="Longcore J.E."/>
            <person name="James T.Y."/>
        </authorList>
    </citation>
    <scope>NUCLEOTIDE SEQUENCE</scope>
    <source>
        <strain evidence="1">JEL0379</strain>
    </source>
</reference>
<sequence>MTTSTTYLVAGASRGLGLGFASTLAARANTVVFATARDPSSATELAALAKKHSNVHVLKLETTSESDAAAAAAEIKRLGHSHLDVVIVNAGVGHKASVLETSLDDLLRIYKVNVGGVLVSFKAFYPLLKAGAQKKFVAITSILGSNGLVEKFGQSGNGGYAAYGASKAAVNHIVGNIAIEHKDLVALPIHPGHVATDMGGKDAPVSVKESIDGMLKVIDGAAAADTGKYFSYDGTTIPW</sequence>
<dbReference type="InterPro" id="IPR002347">
    <property type="entry name" value="SDR_fam"/>
</dbReference>
<keyword evidence="2" id="KW-1185">Reference proteome</keyword>
<dbReference type="CDD" id="cd05325">
    <property type="entry name" value="carb_red_sniffer_like_SDR_c"/>
    <property type="match status" value="1"/>
</dbReference>
<dbReference type="Proteomes" id="UP001212152">
    <property type="component" value="Unassembled WGS sequence"/>
</dbReference>
<evidence type="ECO:0000313" key="2">
    <source>
        <dbReference type="Proteomes" id="UP001212152"/>
    </source>
</evidence>
<dbReference type="Gene3D" id="3.40.50.720">
    <property type="entry name" value="NAD(P)-binding Rossmann-like Domain"/>
    <property type="match status" value="1"/>
</dbReference>
<dbReference type="InterPro" id="IPR036291">
    <property type="entry name" value="NAD(P)-bd_dom_sf"/>
</dbReference>
<dbReference type="Pfam" id="PF00106">
    <property type="entry name" value="adh_short"/>
    <property type="match status" value="1"/>
</dbReference>
<dbReference type="GO" id="GO:0016616">
    <property type="term" value="F:oxidoreductase activity, acting on the CH-OH group of donors, NAD or NADP as acceptor"/>
    <property type="evidence" value="ECO:0007669"/>
    <property type="project" value="TreeGrafter"/>
</dbReference>
<dbReference type="PANTHER" id="PTHR45458:SF1">
    <property type="entry name" value="SHORT CHAIN DEHYDROGENASE"/>
    <property type="match status" value="1"/>
</dbReference>
<name>A0AAD5XJ72_9FUNG</name>